<keyword evidence="7" id="KW-0482">Metalloprotease</keyword>
<dbReference type="InterPro" id="IPR016047">
    <property type="entry name" value="M23ase_b-sheet_dom"/>
</dbReference>
<evidence type="ECO:0000259" key="8">
    <source>
        <dbReference type="Pfam" id="PF01551"/>
    </source>
</evidence>
<feature type="domain" description="Csd3-like second N-terminal" evidence="9">
    <location>
        <begin position="154"/>
        <end position="276"/>
    </location>
</feature>
<dbReference type="AlphaFoldDB" id="A0AAT9GZJ3"/>
<dbReference type="SUPFAM" id="SSF51261">
    <property type="entry name" value="Duplicated hybrid motif"/>
    <property type="match status" value="1"/>
</dbReference>
<proteinExistence type="predicted"/>
<evidence type="ECO:0000313" key="10">
    <source>
        <dbReference type="EMBL" id="BFM42661.1"/>
    </source>
</evidence>
<dbReference type="EMBL" id="AP031573">
    <property type="protein sequence ID" value="BFM42661.1"/>
    <property type="molecule type" value="Genomic_DNA"/>
</dbReference>
<dbReference type="PROSITE" id="PS51257">
    <property type="entry name" value="PROKAR_LIPOPROTEIN"/>
    <property type="match status" value="1"/>
</dbReference>
<evidence type="ECO:0000256" key="3">
    <source>
        <dbReference type="ARBA" id="ARBA00022670"/>
    </source>
</evidence>
<dbReference type="Gene3D" id="3.10.450.350">
    <property type="match status" value="1"/>
</dbReference>
<dbReference type="CDD" id="cd12797">
    <property type="entry name" value="M23_peptidase"/>
    <property type="match status" value="1"/>
</dbReference>
<dbReference type="Gene3D" id="2.70.70.10">
    <property type="entry name" value="Glucose Permease (Domain IIA)"/>
    <property type="match status" value="1"/>
</dbReference>
<name>A0AAT9GZJ3_9FLAO</name>
<keyword evidence="6" id="KW-0862">Zinc</keyword>
<dbReference type="GO" id="GO:0030313">
    <property type="term" value="C:cell envelope"/>
    <property type="evidence" value="ECO:0007669"/>
    <property type="project" value="UniProtKB-SubCell"/>
</dbReference>
<dbReference type="GO" id="GO:0006508">
    <property type="term" value="P:proteolysis"/>
    <property type="evidence" value="ECO:0007669"/>
    <property type="project" value="UniProtKB-KW"/>
</dbReference>
<evidence type="ECO:0000256" key="1">
    <source>
        <dbReference type="ARBA" id="ARBA00001947"/>
    </source>
</evidence>
<feature type="domain" description="M23ase beta-sheet core" evidence="8">
    <location>
        <begin position="289"/>
        <end position="382"/>
    </location>
</feature>
<keyword evidence="5" id="KW-0378">Hydrolase</keyword>
<comment type="cofactor">
    <cofactor evidence="1">
        <name>Zn(2+)</name>
        <dbReference type="ChEBI" id="CHEBI:29105"/>
    </cofactor>
</comment>
<dbReference type="InterPro" id="IPR050570">
    <property type="entry name" value="Cell_wall_metabolism_enzyme"/>
</dbReference>
<organism evidence="10">
    <name type="scientific">Flavobacterium sp. CFS9</name>
    <dbReference type="NCBI Taxonomy" id="3143118"/>
    <lineage>
        <taxon>Bacteria</taxon>
        <taxon>Pseudomonadati</taxon>
        <taxon>Bacteroidota</taxon>
        <taxon>Flavobacteriia</taxon>
        <taxon>Flavobacteriales</taxon>
        <taxon>Flavobacteriaceae</taxon>
        <taxon>Flavobacterium</taxon>
    </lineage>
</organism>
<protein>
    <submittedName>
        <fullName evidence="10">Peptidoglycan DD-metalloendopeptidase family protein</fullName>
    </submittedName>
</protein>
<accession>A0AAT9GZJ3</accession>
<dbReference type="PANTHER" id="PTHR21666">
    <property type="entry name" value="PEPTIDASE-RELATED"/>
    <property type="match status" value="1"/>
</dbReference>
<gene>
    <name evidence="10" type="ORF">CFS9_13020</name>
</gene>
<evidence type="ECO:0000256" key="7">
    <source>
        <dbReference type="ARBA" id="ARBA00023049"/>
    </source>
</evidence>
<comment type="subcellular location">
    <subcellularLocation>
        <location evidence="2">Cell envelope</location>
    </subcellularLocation>
</comment>
<evidence type="ECO:0000256" key="5">
    <source>
        <dbReference type="ARBA" id="ARBA00022801"/>
    </source>
</evidence>
<dbReference type="Pfam" id="PF01551">
    <property type="entry name" value="Peptidase_M23"/>
    <property type="match status" value="1"/>
</dbReference>
<dbReference type="InterPro" id="IPR011055">
    <property type="entry name" value="Dup_hybrid_motif"/>
</dbReference>
<keyword evidence="4" id="KW-0479">Metal-binding</keyword>
<evidence type="ECO:0000256" key="4">
    <source>
        <dbReference type="ARBA" id="ARBA00022723"/>
    </source>
</evidence>
<sequence>MKQPINFLKKFKSLKKAFVIIIVLFSIFSCNKTAEKVETKISKPKTKKVEFGFNYADFNVIHDTIKKGDSFGSIIQSQNIGDKKVYDVVEQIKDSFNVRTIRYNKPYTILRSKNKTNKLQVFIYQPDPLTYYVIDLRDSIAKASKKIKPVTLKRKIIGGVLKSSLSETLGNESVEAALASRITKVFSWSIDFFKLKKGDRYGLIFTERFINGKTYDGVEDLEAAFFEYKGKIIYAFPFEKDTTSGKIEYYDDQGKTLKNFFLKTPIKFSRITSRFTANRFHPVQHTWKAHKGTDYAAPTGTPISTTASGVVEATGYTAGNGNFVKVKHNGTYSTQYLHMSRILVRRGQRVTQGQTIGLVGSTGLATGPHVCYRFWKNGVQVDALRLNLPTGESLTGNYKTRFFQQIEPLKRELDSIGNL</sequence>
<dbReference type="Pfam" id="PF19425">
    <property type="entry name" value="Csd3_N2"/>
    <property type="match status" value="1"/>
</dbReference>
<keyword evidence="3" id="KW-0645">Protease</keyword>
<evidence type="ECO:0000259" key="9">
    <source>
        <dbReference type="Pfam" id="PF19425"/>
    </source>
</evidence>
<evidence type="ECO:0000256" key="6">
    <source>
        <dbReference type="ARBA" id="ARBA00022833"/>
    </source>
</evidence>
<dbReference type="GO" id="GO:0046872">
    <property type="term" value="F:metal ion binding"/>
    <property type="evidence" value="ECO:0007669"/>
    <property type="project" value="UniProtKB-KW"/>
</dbReference>
<dbReference type="PANTHER" id="PTHR21666:SF288">
    <property type="entry name" value="CELL DIVISION PROTEIN YTFB"/>
    <property type="match status" value="1"/>
</dbReference>
<dbReference type="InterPro" id="IPR045834">
    <property type="entry name" value="Csd3_N2"/>
</dbReference>
<reference evidence="10" key="1">
    <citation type="submission" date="2024-05" db="EMBL/GenBank/DDBJ databases">
        <title>Whole-Genome Sequence of CFS9, a Potential Fish Probiotic Isolated from the Body Surface of Silurus asotus.</title>
        <authorList>
            <person name="Kojima M."/>
            <person name="Tobioka K."/>
            <person name="Yokota K."/>
            <person name="Nakatani H."/>
            <person name="Hori K."/>
            <person name="Tamaru Y."/>
            <person name="Okazaki F."/>
        </authorList>
    </citation>
    <scope>NUCLEOTIDE SEQUENCE</scope>
    <source>
        <strain evidence="10">CFS9</strain>
    </source>
</reference>
<dbReference type="GO" id="GO:0004222">
    <property type="term" value="F:metalloendopeptidase activity"/>
    <property type="evidence" value="ECO:0007669"/>
    <property type="project" value="TreeGrafter"/>
</dbReference>
<evidence type="ECO:0000256" key="2">
    <source>
        <dbReference type="ARBA" id="ARBA00004196"/>
    </source>
</evidence>